<dbReference type="HOGENOM" id="CLU_533044_0_0_11"/>
<organism evidence="2 3">
    <name type="scientific">Saccharomonospora xinjiangensis XJ-54</name>
    <dbReference type="NCBI Taxonomy" id="882086"/>
    <lineage>
        <taxon>Bacteria</taxon>
        <taxon>Bacillati</taxon>
        <taxon>Actinomycetota</taxon>
        <taxon>Actinomycetes</taxon>
        <taxon>Pseudonocardiales</taxon>
        <taxon>Pseudonocardiaceae</taxon>
        <taxon>Saccharomonospora</taxon>
    </lineage>
</organism>
<dbReference type="SMART" id="SM00421">
    <property type="entry name" value="HTH_LUXR"/>
    <property type="match status" value="1"/>
</dbReference>
<dbReference type="PROSITE" id="PS00622">
    <property type="entry name" value="HTH_LUXR_1"/>
    <property type="match status" value="1"/>
</dbReference>
<dbReference type="GO" id="GO:0003677">
    <property type="term" value="F:DNA binding"/>
    <property type="evidence" value="ECO:0007669"/>
    <property type="project" value="UniProtKB-KW"/>
</dbReference>
<dbReference type="PANTHER" id="PTHR45566:SF2">
    <property type="entry name" value="NARL SUBFAMILY"/>
    <property type="match status" value="1"/>
</dbReference>
<dbReference type="InterPro" id="IPR000792">
    <property type="entry name" value="Tscrpt_reg_LuxR_C"/>
</dbReference>
<dbReference type="Pfam" id="PF00196">
    <property type="entry name" value="GerE"/>
    <property type="match status" value="1"/>
</dbReference>
<dbReference type="Gene3D" id="1.10.10.10">
    <property type="entry name" value="Winged helix-like DNA-binding domain superfamily/Winged helix DNA-binding domain"/>
    <property type="match status" value="1"/>
</dbReference>
<dbReference type="RefSeq" id="WP_006236390.1">
    <property type="nucleotide sequence ID" value="NZ_JH636049.1"/>
</dbReference>
<dbReference type="PANTHER" id="PTHR45566">
    <property type="entry name" value="HTH-TYPE TRANSCRIPTIONAL REGULATOR YHJB-RELATED"/>
    <property type="match status" value="1"/>
</dbReference>
<dbReference type="GO" id="GO:0006355">
    <property type="term" value="P:regulation of DNA-templated transcription"/>
    <property type="evidence" value="ECO:0007669"/>
    <property type="project" value="InterPro"/>
</dbReference>
<dbReference type="STRING" id="882086.SacxiDRAFT_0013"/>
<keyword evidence="3" id="KW-1185">Reference proteome</keyword>
<feature type="domain" description="HTH luxR-type" evidence="1">
    <location>
        <begin position="434"/>
        <end position="499"/>
    </location>
</feature>
<dbReference type="OrthoDB" id="161302at2"/>
<dbReference type="SUPFAM" id="SSF48452">
    <property type="entry name" value="TPR-like"/>
    <property type="match status" value="2"/>
</dbReference>
<dbReference type="SUPFAM" id="SSF46894">
    <property type="entry name" value="C-terminal effector domain of the bipartite response regulators"/>
    <property type="match status" value="1"/>
</dbReference>
<accession>I0UWP9</accession>
<dbReference type="InterPro" id="IPR011990">
    <property type="entry name" value="TPR-like_helical_dom_sf"/>
</dbReference>
<dbReference type="PROSITE" id="PS50043">
    <property type="entry name" value="HTH_LUXR_2"/>
    <property type="match status" value="1"/>
</dbReference>
<dbReference type="Proteomes" id="UP000004691">
    <property type="component" value="Unassembled WGS sequence"/>
</dbReference>
<dbReference type="EMBL" id="JH636049">
    <property type="protein sequence ID" value="EID52302.1"/>
    <property type="molecule type" value="Genomic_DNA"/>
</dbReference>
<gene>
    <name evidence="2" type="ORF">SacxiDRAFT_0013</name>
</gene>
<dbReference type="eggNOG" id="COG2909">
    <property type="taxonomic scope" value="Bacteria"/>
</dbReference>
<dbReference type="CDD" id="cd06170">
    <property type="entry name" value="LuxR_C_like"/>
    <property type="match status" value="1"/>
</dbReference>
<dbReference type="PRINTS" id="PR00038">
    <property type="entry name" value="HTHLUXR"/>
</dbReference>
<keyword evidence="2" id="KW-0238">DNA-binding</keyword>
<dbReference type="InterPro" id="IPR051015">
    <property type="entry name" value="EvgA-like"/>
</dbReference>
<dbReference type="InterPro" id="IPR016032">
    <property type="entry name" value="Sig_transdc_resp-reg_C-effctor"/>
</dbReference>
<proteinExistence type="predicted"/>
<dbReference type="InterPro" id="IPR036388">
    <property type="entry name" value="WH-like_DNA-bd_sf"/>
</dbReference>
<evidence type="ECO:0000313" key="2">
    <source>
        <dbReference type="EMBL" id="EID52302.1"/>
    </source>
</evidence>
<evidence type="ECO:0000259" key="1">
    <source>
        <dbReference type="PROSITE" id="PS50043"/>
    </source>
</evidence>
<evidence type="ECO:0000313" key="3">
    <source>
        <dbReference type="Proteomes" id="UP000004691"/>
    </source>
</evidence>
<sequence>MSQVFPFAAYVPETPEGDFDTVLRAQLSAPGHRLAELNSELVRVGPHAPAALPLLIEAAACYGRENDFETQSCYAKAAYACAESWGDPVSLAEAGTSVAVACCWTGDLRKAAEHADEVAAYLDTLDDAAARRMLSTLADLSWVEMQLRRLREAQAHQRRGLRIAEAAFDLDRTILFRVLLGATSREDGRLGDAIRHVHRARETAEGRGTPVCRGLVLAAQSAIAFESGDPARSRELAEEARREAGAHPRFAAVGMVLGLSLIATGRPREGRDQLIDAAGGRSLPLAPAMSRARLLAALAAADAELGNQAEAERWSELAMASTSTQYHDHPLGWAHLARAEALSRSDPASARPAADTARMAFERAGARLGEAAALSLLGTVQGRLGRTSDSLEAFARAEELYRSCAATAAADHVRLLRTSAQTAAEVTAEAERAVRTVVGSLSPREKQVARLIAEGSSNQQIASVLDIKLNTVQVHVGRILRKLRVRSRSAVARVMTLAETTDLAVAAGGRN</sequence>
<dbReference type="Gene3D" id="1.25.40.10">
    <property type="entry name" value="Tetratricopeptide repeat domain"/>
    <property type="match status" value="2"/>
</dbReference>
<reference evidence="2 3" key="1">
    <citation type="submission" date="2012-01" db="EMBL/GenBank/DDBJ databases">
        <title>Improved High-Quality Draft sequence of Saccharomonospora xinjiangensis XJ-54.</title>
        <authorList>
            <consortium name="US DOE Joint Genome Institute"/>
            <person name="Lucas S."/>
            <person name="Han J."/>
            <person name="Lapidus A."/>
            <person name="Cheng J.-F."/>
            <person name="Goodwin L."/>
            <person name="Pitluck S."/>
            <person name="Peters L."/>
            <person name="Mikhailova N."/>
            <person name="Teshima H."/>
            <person name="Detter J.C."/>
            <person name="Han C."/>
            <person name="Tapia R."/>
            <person name="Land M."/>
            <person name="Hauser L."/>
            <person name="Kyrpides N."/>
            <person name="Ivanova N."/>
            <person name="Pagani I."/>
            <person name="Brambilla E.-M."/>
            <person name="Klenk H.-P."/>
            <person name="Woyke T."/>
        </authorList>
    </citation>
    <scope>NUCLEOTIDE SEQUENCE [LARGE SCALE GENOMIC DNA]</scope>
    <source>
        <strain evidence="2 3">XJ-54</strain>
    </source>
</reference>
<protein>
    <submittedName>
        <fullName evidence="2">Response regulator containing a CheY-like receiver domain and an HTH DNA-binding domain</fullName>
    </submittedName>
</protein>
<name>I0UWP9_9PSEU</name>
<dbReference type="AlphaFoldDB" id="I0UWP9"/>